<protein>
    <recommendedName>
        <fullName evidence="4">No apical meristem-associated C-terminal domain-containing protein</fullName>
    </recommendedName>
</protein>
<sequence length="206" mass="24266">MQKNYPITNCRTCDMIDREWKTMRPKVAQFCGVYHNVNRRAKWREVVIPDFEKKQLEKNNKYKSSSFGSFNTTQPLEGSFNLNVEAGEDEKDDVHEVQRPMGMDRAKKKGVASSTSSTSENEEALARLMVNEYATLNELFNVIRYQNREAFLEIKKMELELKEQEIKMREYEQRQKDKIFYLHPTHHLTGVHLDQVLKMKRAIKAG</sequence>
<accession>A0ABQ5H1U1</accession>
<feature type="coiled-coil region" evidence="1">
    <location>
        <begin position="147"/>
        <end position="174"/>
    </location>
</feature>
<dbReference type="EMBL" id="BQNB010019115">
    <property type="protein sequence ID" value="GJT81853.1"/>
    <property type="molecule type" value="Genomic_DNA"/>
</dbReference>
<evidence type="ECO:0000313" key="2">
    <source>
        <dbReference type="EMBL" id="GJT81853.1"/>
    </source>
</evidence>
<proteinExistence type="predicted"/>
<gene>
    <name evidence="2" type="ORF">Tco_1056195</name>
</gene>
<evidence type="ECO:0000256" key="1">
    <source>
        <dbReference type="SAM" id="Coils"/>
    </source>
</evidence>
<evidence type="ECO:0008006" key="4">
    <source>
        <dbReference type="Google" id="ProtNLM"/>
    </source>
</evidence>
<reference evidence="2" key="1">
    <citation type="journal article" date="2022" name="Int. J. Mol. Sci.">
        <title>Draft Genome of Tanacetum Coccineum: Genomic Comparison of Closely Related Tanacetum-Family Plants.</title>
        <authorList>
            <person name="Yamashiro T."/>
            <person name="Shiraishi A."/>
            <person name="Nakayama K."/>
            <person name="Satake H."/>
        </authorList>
    </citation>
    <scope>NUCLEOTIDE SEQUENCE</scope>
</reference>
<comment type="caution">
    <text evidence="2">The sequence shown here is derived from an EMBL/GenBank/DDBJ whole genome shotgun (WGS) entry which is preliminary data.</text>
</comment>
<evidence type="ECO:0000313" key="3">
    <source>
        <dbReference type="Proteomes" id="UP001151760"/>
    </source>
</evidence>
<reference evidence="2" key="2">
    <citation type="submission" date="2022-01" db="EMBL/GenBank/DDBJ databases">
        <authorList>
            <person name="Yamashiro T."/>
            <person name="Shiraishi A."/>
            <person name="Satake H."/>
            <person name="Nakayama K."/>
        </authorList>
    </citation>
    <scope>NUCLEOTIDE SEQUENCE</scope>
</reference>
<keyword evidence="1" id="KW-0175">Coiled coil</keyword>
<dbReference type="Proteomes" id="UP001151760">
    <property type="component" value="Unassembled WGS sequence"/>
</dbReference>
<keyword evidence="3" id="KW-1185">Reference proteome</keyword>
<organism evidence="2 3">
    <name type="scientific">Tanacetum coccineum</name>
    <dbReference type="NCBI Taxonomy" id="301880"/>
    <lineage>
        <taxon>Eukaryota</taxon>
        <taxon>Viridiplantae</taxon>
        <taxon>Streptophyta</taxon>
        <taxon>Embryophyta</taxon>
        <taxon>Tracheophyta</taxon>
        <taxon>Spermatophyta</taxon>
        <taxon>Magnoliopsida</taxon>
        <taxon>eudicotyledons</taxon>
        <taxon>Gunneridae</taxon>
        <taxon>Pentapetalae</taxon>
        <taxon>asterids</taxon>
        <taxon>campanulids</taxon>
        <taxon>Asterales</taxon>
        <taxon>Asteraceae</taxon>
        <taxon>Asteroideae</taxon>
        <taxon>Anthemideae</taxon>
        <taxon>Anthemidinae</taxon>
        <taxon>Tanacetum</taxon>
    </lineage>
</organism>
<name>A0ABQ5H1U1_9ASTR</name>